<dbReference type="CDD" id="cd03811">
    <property type="entry name" value="GT4_GT28_WabH-like"/>
    <property type="match status" value="1"/>
</dbReference>
<dbReference type="InterPro" id="IPR001296">
    <property type="entry name" value="Glyco_trans_1"/>
</dbReference>
<dbReference type="GO" id="GO:0016757">
    <property type="term" value="F:glycosyltransferase activity"/>
    <property type="evidence" value="ECO:0007669"/>
    <property type="project" value="InterPro"/>
</dbReference>
<accession>A0A1I2X4G9</accession>
<reference evidence="4" key="1">
    <citation type="submission" date="2016-10" db="EMBL/GenBank/DDBJ databases">
        <authorList>
            <person name="Varghese N."/>
            <person name="Submissions S."/>
        </authorList>
    </citation>
    <scope>NUCLEOTIDE SEQUENCE [LARGE SCALE GENOMIC DNA]</scope>
    <source>
        <strain evidence="4">DSM 19315</strain>
    </source>
</reference>
<dbReference type="Proteomes" id="UP000199642">
    <property type="component" value="Unassembled WGS sequence"/>
</dbReference>
<evidence type="ECO:0000259" key="2">
    <source>
        <dbReference type="Pfam" id="PF13439"/>
    </source>
</evidence>
<dbReference type="PANTHER" id="PTHR12526">
    <property type="entry name" value="GLYCOSYLTRANSFERASE"/>
    <property type="match status" value="1"/>
</dbReference>
<feature type="domain" description="Glycosyl transferase family 1" evidence="1">
    <location>
        <begin position="195"/>
        <end position="336"/>
    </location>
</feature>
<dbReference type="RefSeq" id="WP_092793999.1">
    <property type="nucleotide sequence ID" value="NZ_FOPC01000016.1"/>
</dbReference>
<evidence type="ECO:0000313" key="3">
    <source>
        <dbReference type="EMBL" id="SFH08425.1"/>
    </source>
</evidence>
<proteinExistence type="predicted"/>
<dbReference type="Pfam" id="PF00534">
    <property type="entry name" value="Glycos_transf_1"/>
    <property type="match status" value="1"/>
</dbReference>
<dbReference type="Gene3D" id="3.40.50.2000">
    <property type="entry name" value="Glycogen Phosphorylase B"/>
    <property type="match status" value="2"/>
</dbReference>
<dbReference type="PANTHER" id="PTHR12526:SF638">
    <property type="entry name" value="SPORE COAT PROTEIN SA"/>
    <property type="match status" value="1"/>
</dbReference>
<evidence type="ECO:0000313" key="4">
    <source>
        <dbReference type="Proteomes" id="UP000199642"/>
    </source>
</evidence>
<keyword evidence="3" id="KW-0808">Transferase</keyword>
<name>A0A1I2X4G9_9BACT</name>
<evidence type="ECO:0000259" key="1">
    <source>
        <dbReference type="Pfam" id="PF00534"/>
    </source>
</evidence>
<organism evidence="3 4">
    <name type="scientific">Algoriphagus hitonicola</name>
    <dbReference type="NCBI Taxonomy" id="435880"/>
    <lineage>
        <taxon>Bacteria</taxon>
        <taxon>Pseudomonadati</taxon>
        <taxon>Bacteroidota</taxon>
        <taxon>Cytophagia</taxon>
        <taxon>Cytophagales</taxon>
        <taxon>Cyclobacteriaceae</taxon>
        <taxon>Algoriphagus</taxon>
    </lineage>
</organism>
<dbReference type="EMBL" id="FOPC01000016">
    <property type="protein sequence ID" value="SFH08425.1"/>
    <property type="molecule type" value="Genomic_DNA"/>
</dbReference>
<keyword evidence="4" id="KW-1185">Reference proteome</keyword>
<dbReference type="Pfam" id="PF13439">
    <property type="entry name" value="Glyco_transf_4"/>
    <property type="match status" value="1"/>
</dbReference>
<dbReference type="AlphaFoldDB" id="A0A1I2X4G9"/>
<sequence length="361" mass="41405">MKSEKSKKIIFLINSLEGGGAERIVLTLCEGFVGRGNEVHLILLYNRISFPIAREINLLILNKNRNHNLITKAFDFLALSFKLKSYLRTINFDPQQDIFTSHLPFSNFVSWTAGIKNHCAVIHGALSFKYKSSLTRFFLKLIFKNKRMIGVSQGVKNDLINYFSLAVFNVGYIYNPFQIEKIQKLSEESIDPPLGNYVIHVSRFIKLKRHDLLLKAFKKSELYKSHKLLLLGEGPEKEYVQSFAVELGIDNYVIFKNWLENPYPWIKNAKLLVLCSDHEGLPTVLVESLICHTPVVSTDCRYGPDEILVGDLEKFLVPVNSPDQLANAMIKAVADYPIISSKYYDKFHVNHVLDQYLMLNK</sequence>
<protein>
    <submittedName>
        <fullName evidence="3">Glycosyltransferase involved in cell wall bisynthesis</fullName>
    </submittedName>
</protein>
<dbReference type="SUPFAM" id="SSF53756">
    <property type="entry name" value="UDP-Glycosyltransferase/glycogen phosphorylase"/>
    <property type="match status" value="1"/>
</dbReference>
<gene>
    <name evidence="3" type="ORF">SAMN04487988_11640</name>
</gene>
<dbReference type="OrthoDB" id="1522162at2"/>
<dbReference type="InterPro" id="IPR028098">
    <property type="entry name" value="Glyco_trans_4-like_N"/>
</dbReference>
<feature type="domain" description="Glycosyltransferase subfamily 4-like N-terminal" evidence="2">
    <location>
        <begin position="19"/>
        <end position="177"/>
    </location>
</feature>
<dbReference type="STRING" id="435880.SAMN04487988_11640"/>